<keyword evidence="3" id="KW-1185">Reference proteome</keyword>
<dbReference type="OrthoDB" id="4366898at2759"/>
<dbReference type="GeneID" id="81438236"/>
<reference evidence="2" key="2">
    <citation type="journal article" date="2023" name="IMA Fungus">
        <title>Comparative genomic study of the Penicillium genus elucidates a diverse pangenome and 15 lateral gene transfer events.</title>
        <authorList>
            <person name="Petersen C."/>
            <person name="Sorensen T."/>
            <person name="Nielsen M.R."/>
            <person name="Sondergaard T.E."/>
            <person name="Sorensen J.L."/>
            <person name="Fitzpatrick D.A."/>
            <person name="Frisvad J.C."/>
            <person name="Nielsen K.L."/>
        </authorList>
    </citation>
    <scope>NUCLEOTIDE SEQUENCE</scope>
    <source>
        <strain evidence="2">IBT 29864</strain>
    </source>
</reference>
<evidence type="ECO:0000256" key="1">
    <source>
        <dbReference type="SAM" id="MobiDB-lite"/>
    </source>
</evidence>
<accession>A0A9W9S0Z8</accession>
<feature type="region of interest" description="Disordered" evidence="1">
    <location>
        <begin position="133"/>
        <end position="162"/>
    </location>
</feature>
<evidence type="ECO:0000313" key="3">
    <source>
        <dbReference type="Proteomes" id="UP001147782"/>
    </source>
</evidence>
<sequence>MVLYDSKVVPELGTFANPILIEDDFALLDSSSDPNVIKVDEGWRCDEPDHLDSDADTEIMTTPEFWGSLTGGNFNYPEKHEAALDSSPIHASTRSIDSENLEGLQSVEQLGSNHQGLKVAQNSVDDPFGAATRESVADDHKGSEQSTKQGKVSKTEELKDDRSVTNTFSITRNGFPEETLFTDNPSWKNLSYSPYDMGSMTHRLPHETADNINRAKPLGKAVLAWDSPMSTAIGDELAEIHNHMEHCRNTDCLQAKAFFDGIQSPRE</sequence>
<protein>
    <submittedName>
        <fullName evidence="2">Uncharacterized protein</fullName>
    </submittedName>
</protein>
<organism evidence="2 3">
    <name type="scientific">Penicillium cataractarum</name>
    <dbReference type="NCBI Taxonomy" id="2100454"/>
    <lineage>
        <taxon>Eukaryota</taxon>
        <taxon>Fungi</taxon>
        <taxon>Dikarya</taxon>
        <taxon>Ascomycota</taxon>
        <taxon>Pezizomycotina</taxon>
        <taxon>Eurotiomycetes</taxon>
        <taxon>Eurotiomycetidae</taxon>
        <taxon>Eurotiales</taxon>
        <taxon>Aspergillaceae</taxon>
        <taxon>Penicillium</taxon>
    </lineage>
</organism>
<proteinExistence type="predicted"/>
<feature type="compositionally biased region" description="Basic and acidic residues" evidence="1">
    <location>
        <begin position="153"/>
        <end position="162"/>
    </location>
</feature>
<dbReference type="Proteomes" id="UP001147782">
    <property type="component" value="Unassembled WGS sequence"/>
</dbReference>
<comment type="caution">
    <text evidence="2">The sequence shown here is derived from an EMBL/GenBank/DDBJ whole genome shotgun (WGS) entry which is preliminary data.</text>
</comment>
<name>A0A9W9S0Z8_9EURO</name>
<evidence type="ECO:0000313" key="2">
    <source>
        <dbReference type="EMBL" id="KAJ5370036.1"/>
    </source>
</evidence>
<dbReference type="RefSeq" id="XP_056554470.1">
    <property type="nucleotide sequence ID" value="XM_056699057.1"/>
</dbReference>
<dbReference type="EMBL" id="JAPZBS010000005">
    <property type="protein sequence ID" value="KAJ5370036.1"/>
    <property type="molecule type" value="Genomic_DNA"/>
</dbReference>
<gene>
    <name evidence="2" type="ORF">N7496_006128</name>
</gene>
<dbReference type="AlphaFoldDB" id="A0A9W9S0Z8"/>
<reference evidence="2" key="1">
    <citation type="submission" date="2022-11" db="EMBL/GenBank/DDBJ databases">
        <authorList>
            <person name="Petersen C."/>
        </authorList>
    </citation>
    <scope>NUCLEOTIDE SEQUENCE</scope>
    <source>
        <strain evidence="2">IBT 29864</strain>
    </source>
</reference>